<dbReference type="Gene3D" id="1.20.58.60">
    <property type="match status" value="1"/>
</dbReference>
<keyword evidence="2" id="KW-1185">Reference proteome</keyword>
<protein>
    <submittedName>
        <fullName evidence="1">Uncharacterized protein</fullName>
    </submittedName>
</protein>
<organism evidence="1 2">
    <name type="scientific">Heterodera trifolii</name>
    <dbReference type="NCBI Taxonomy" id="157864"/>
    <lineage>
        <taxon>Eukaryota</taxon>
        <taxon>Metazoa</taxon>
        <taxon>Ecdysozoa</taxon>
        <taxon>Nematoda</taxon>
        <taxon>Chromadorea</taxon>
        <taxon>Rhabditida</taxon>
        <taxon>Tylenchina</taxon>
        <taxon>Tylenchomorpha</taxon>
        <taxon>Tylenchoidea</taxon>
        <taxon>Heteroderidae</taxon>
        <taxon>Heteroderinae</taxon>
        <taxon>Heterodera</taxon>
    </lineage>
</organism>
<dbReference type="EMBL" id="JBICBT010000290">
    <property type="protein sequence ID" value="KAL3118227.1"/>
    <property type="molecule type" value="Genomic_DNA"/>
</dbReference>
<accession>A0ABD2LTM6</accession>
<evidence type="ECO:0000313" key="1">
    <source>
        <dbReference type="EMBL" id="KAL3118227.1"/>
    </source>
</evidence>
<reference evidence="1 2" key="1">
    <citation type="submission" date="2024-10" db="EMBL/GenBank/DDBJ databases">
        <authorList>
            <person name="Kim D."/>
        </authorList>
    </citation>
    <scope>NUCLEOTIDE SEQUENCE [LARGE SCALE GENOMIC DNA]</scope>
    <source>
        <strain evidence="1">BH-2024</strain>
    </source>
</reference>
<sequence>MLDLEQVEVLQNKEEFQNFIGRGGSLSGREATGLSSPNVGENMATVQGLLKKHDTFEVGLQMHQQRIDELQRQGKKEILFLPYPPNRPLIFAHLLAVGLRPANSVPTMEAITFFFVDQT</sequence>
<gene>
    <name evidence="1" type="ORF">niasHT_004109</name>
</gene>
<dbReference type="AlphaFoldDB" id="A0ABD2LTM6"/>
<name>A0ABD2LTM6_9BILA</name>
<dbReference type="Proteomes" id="UP001620626">
    <property type="component" value="Unassembled WGS sequence"/>
</dbReference>
<dbReference type="SUPFAM" id="SSF46966">
    <property type="entry name" value="Spectrin repeat"/>
    <property type="match status" value="1"/>
</dbReference>
<evidence type="ECO:0000313" key="2">
    <source>
        <dbReference type="Proteomes" id="UP001620626"/>
    </source>
</evidence>
<proteinExistence type="predicted"/>
<comment type="caution">
    <text evidence="1">The sequence shown here is derived from an EMBL/GenBank/DDBJ whole genome shotgun (WGS) entry which is preliminary data.</text>
</comment>